<evidence type="ECO:0000313" key="7">
    <source>
        <dbReference type="EMBL" id="AAU92131.1"/>
    </source>
</evidence>
<evidence type="ECO:0000259" key="6">
    <source>
        <dbReference type="Pfam" id="PF00892"/>
    </source>
</evidence>
<feature type="transmembrane region" description="Helical" evidence="5">
    <location>
        <begin position="275"/>
        <end position="294"/>
    </location>
</feature>
<feature type="transmembrane region" description="Helical" evidence="5">
    <location>
        <begin position="162"/>
        <end position="179"/>
    </location>
</feature>
<evidence type="ECO:0000256" key="2">
    <source>
        <dbReference type="ARBA" id="ARBA00022692"/>
    </source>
</evidence>
<evidence type="ECO:0000313" key="8">
    <source>
        <dbReference type="Proteomes" id="UP000006821"/>
    </source>
</evidence>
<feature type="transmembrane region" description="Helical" evidence="5">
    <location>
        <begin position="82"/>
        <end position="103"/>
    </location>
</feature>
<feature type="domain" description="EamA" evidence="6">
    <location>
        <begin position="161"/>
        <end position="286"/>
    </location>
</feature>
<name>Q607D6_METCA</name>
<dbReference type="Proteomes" id="UP000006821">
    <property type="component" value="Chromosome"/>
</dbReference>
<feature type="transmembrane region" description="Helical" evidence="5">
    <location>
        <begin position="220"/>
        <end position="237"/>
    </location>
</feature>
<dbReference type="SUPFAM" id="SSF103481">
    <property type="entry name" value="Multidrug resistance efflux transporter EmrE"/>
    <property type="match status" value="2"/>
</dbReference>
<dbReference type="PANTHER" id="PTHR22911:SF6">
    <property type="entry name" value="SOLUTE CARRIER FAMILY 35 MEMBER G1"/>
    <property type="match status" value="1"/>
</dbReference>
<dbReference type="GO" id="GO:0016020">
    <property type="term" value="C:membrane"/>
    <property type="evidence" value="ECO:0007669"/>
    <property type="project" value="UniProtKB-SubCell"/>
</dbReference>
<sequence length="299" mass="31821">MLNFRPRSSKPRNIRGLWAMLFASLLFSVMSVSVYALGVRHPELPTMTVSFFRIIVNLAVLLLPALIRSRIPSLLGDMRPSLWLRGLFGSLALILSFISIQRIGPGEAAFLGASSGVFVALLGPKVLAQRNSGWIWAALAGSLVGLYLLMRPRADVSDELGRLMALGSGFLSALAYLMVARAGQSNPPGTVVFYFCAVAIPMHLAWFGLSGFTVPGDGEAWALLLVCGLAASGAQVLMTRAYQESPAALVSAVSYATPVFNLAFGWLWFAKAPDGTALAGCALVLLCGVLLPFLSTRGT</sequence>
<dbReference type="HOGENOM" id="CLU_032828_0_0_6"/>
<feature type="domain" description="EamA" evidence="6">
    <location>
        <begin position="19"/>
        <end position="150"/>
    </location>
</feature>
<dbReference type="KEGG" id="mca:MCA1824"/>
<dbReference type="eggNOG" id="COG0697">
    <property type="taxonomic scope" value="Bacteria"/>
</dbReference>
<evidence type="ECO:0000256" key="3">
    <source>
        <dbReference type="ARBA" id="ARBA00022989"/>
    </source>
</evidence>
<dbReference type="InterPro" id="IPR000620">
    <property type="entry name" value="EamA_dom"/>
</dbReference>
<keyword evidence="2 5" id="KW-0812">Transmembrane</keyword>
<dbReference type="AlphaFoldDB" id="Q607D6"/>
<proteinExistence type="predicted"/>
<feature type="transmembrane region" description="Helical" evidence="5">
    <location>
        <begin position="191"/>
        <end position="214"/>
    </location>
</feature>
<gene>
    <name evidence="7" type="ordered locus">MCA1824</name>
</gene>
<dbReference type="PANTHER" id="PTHR22911">
    <property type="entry name" value="ACYL-MALONYL CONDENSING ENZYME-RELATED"/>
    <property type="match status" value="1"/>
</dbReference>
<reference evidence="7 8" key="1">
    <citation type="journal article" date="2004" name="PLoS Biol.">
        <title>Genomic insights into methanotrophy: the complete genome sequence of Methylococcus capsulatus (Bath).</title>
        <authorList>
            <person name="Ward N.L."/>
            <person name="Larsen O."/>
            <person name="Sakwa J."/>
            <person name="Bruseth L."/>
            <person name="Khouri H.M."/>
            <person name="Durkin A.S."/>
            <person name="Dimitrov G."/>
            <person name="Jiang L."/>
            <person name="Scanlan D."/>
            <person name="Kang K.H."/>
            <person name="Lewis M.R."/>
            <person name="Nelson K.E."/>
            <person name="Methe B.A."/>
            <person name="Wu M."/>
            <person name="Heidelberg J.F."/>
            <person name="Paulsen I.T."/>
            <person name="Fouts D.E."/>
            <person name="Ravel J."/>
            <person name="Tettelin H."/>
            <person name="Ren Q."/>
            <person name="Read T.D."/>
            <person name="DeBoy R.T."/>
            <person name="Seshadri R."/>
            <person name="Salzberg S.L."/>
            <person name="Jensen H.B."/>
            <person name="Birkeland N.K."/>
            <person name="Nelson W.C."/>
            <person name="Dodson R.J."/>
            <person name="Grindhaug S.H."/>
            <person name="Holt I.E."/>
            <person name="Eidhammer I."/>
            <person name="Jonasen I."/>
            <person name="Vanaken S."/>
            <person name="Utterback T.R."/>
            <person name="Feldblyum T.V."/>
            <person name="Fraser C.M."/>
            <person name="Lillehaug J.R."/>
            <person name="Eisen J.A."/>
        </authorList>
    </citation>
    <scope>NUCLEOTIDE SEQUENCE [LARGE SCALE GENOMIC DNA]</scope>
    <source>
        <strain evidence="8">ATCC 33009 / NCIMB 11132 / Bath</strain>
    </source>
</reference>
<dbReference type="STRING" id="243233.MCA1824"/>
<dbReference type="InterPro" id="IPR037185">
    <property type="entry name" value="EmrE-like"/>
</dbReference>
<dbReference type="EMBL" id="AE017282">
    <property type="protein sequence ID" value="AAU92131.1"/>
    <property type="molecule type" value="Genomic_DNA"/>
</dbReference>
<feature type="transmembrane region" description="Helical" evidence="5">
    <location>
        <begin position="46"/>
        <end position="67"/>
    </location>
</feature>
<organism evidence="7 8">
    <name type="scientific">Methylococcus capsulatus (strain ATCC 33009 / NCIMB 11132 / Bath)</name>
    <dbReference type="NCBI Taxonomy" id="243233"/>
    <lineage>
        <taxon>Bacteria</taxon>
        <taxon>Pseudomonadati</taxon>
        <taxon>Pseudomonadota</taxon>
        <taxon>Gammaproteobacteria</taxon>
        <taxon>Methylococcales</taxon>
        <taxon>Methylococcaceae</taxon>
        <taxon>Methylococcus</taxon>
    </lineage>
</organism>
<keyword evidence="3 5" id="KW-1133">Transmembrane helix</keyword>
<feature type="transmembrane region" description="Helical" evidence="5">
    <location>
        <begin position="249"/>
        <end position="269"/>
    </location>
</feature>
<accession>Q607D6</accession>
<evidence type="ECO:0000256" key="5">
    <source>
        <dbReference type="SAM" id="Phobius"/>
    </source>
</evidence>
<protein>
    <submittedName>
        <fullName evidence="7">Putative membrane protein</fullName>
    </submittedName>
</protein>
<feature type="transmembrane region" description="Helical" evidence="5">
    <location>
        <begin position="109"/>
        <end position="127"/>
    </location>
</feature>
<dbReference type="Pfam" id="PF00892">
    <property type="entry name" value="EamA"/>
    <property type="match status" value="2"/>
</dbReference>
<keyword evidence="4 5" id="KW-0472">Membrane</keyword>
<feature type="transmembrane region" description="Helical" evidence="5">
    <location>
        <begin position="134"/>
        <end position="150"/>
    </location>
</feature>
<evidence type="ECO:0000256" key="4">
    <source>
        <dbReference type="ARBA" id="ARBA00023136"/>
    </source>
</evidence>
<evidence type="ECO:0000256" key="1">
    <source>
        <dbReference type="ARBA" id="ARBA00004141"/>
    </source>
</evidence>
<comment type="subcellular location">
    <subcellularLocation>
        <location evidence="1">Membrane</location>
        <topology evidence="1">Multi-pass membrane protein</topology>
    </subcellularLocation>
</comment>